<keyword evidence="4" id="KW-1185">Reference proteome</keyword>
<feature type="domain" description="Kazal-like" evidence="2">
    <location>
        <begin position="46"/>
        <end position="83"/>
    </location>
</feature>
<evidence type="ECO:0000259" key="2">
    <source>
        <dbReference type="Pfam" id="PF00050"/>
    </source>
</evidence>
<name>A0AAW1VDQ2_9CUCU</name>
<feature type="signal peptide" evidence="1">
    <location>
        <begin position="1"/>
        <end position="19"/>
    </location>
</feature>
<proteinExistence type="predicted"/>
<dbReference type="EMBL" id="JARQZJ010000142">
    <property type="protein sequence ID" value="KAK9892975.1"/>
    <property type="molecule type" value="Genomic_DNA"/>
</dbReference>
<dbReference type="Gene3D" id="3.30.60.30">
    <property type="match status" value="1"/>
</dbReference>
<feature type="chain" id="PRO_5043766322" description="Kazal-like domain-containing protein" evidence="1">
    <location>
        <begin position="20"/>
        <end position="96"/>
    </location>
</feature>
<gene>
    <name evidence="3" type="ORF">WA026_023032</name>
</gene>
<dbReference type="AlphaFoldDB" id="A0AAW1VDQ2"/>
<comment type="caution">
    <text evidence="3">The sequence shown here is derived from an EMBL/GenBank/DDBJ whole genome shotgun (WGS) entry which is preliminary data.</text>
</comment>
<dbReference type="InterPro" id="IPR002350">
    <property type="entry name" value="Kazal_dom"/>
</dbReference>
<protein>
    <recommendedName>
        <fullName evidence="2">Kazal-like domain-containing protein</fullName>
    </recommendedName>
</protein>
<keyword evidence="1" id="KW-0732">Signal</keyword>
<dbReference type="SUPFAM" id="SSF100895">
    <property type="entry name" value="Kazal-type serine protease inhibitors"/>
    <property type="match status" value="1"/>
</dbReference>
<dbReference type="Proteomes" id="UP001431783">
    <property type="component" value="Unassembled WGS sequence"/>
</dbReference>
<evidence type="ECO:0000256" key="1">
    <source>
        <dbReference type="SAM" id="SignalP"/>
    </source>
</evidence>
<accession>A0AAW1VDQ2</accession>
<dbReference type="InterPro" id="IPR036058">
    <property type="entry name" value="Kazal_dom_sf"/>
</dbReference>
<evidence type="ECO:0000313" key="3">
    <source>
        <dbReference type="EMBL" id="KAK9892975.1"/>
    </source>
</evidence>
<sequence length="96" mass="10968">MLKHLLLLVIAISLYDTMGADTMSGYDKCFRENCCSAFLLDLGQYPICGTDGKPYHNVPAFDCAKNCARRFDLKLEMAYYGRCNNKPPALEYWKLQ</sequence>
<reference evidence="3 4" key="1">
    <citation type="submission" date="2023-03" db="EMBL/GenBank/DDBJ databases">
        <title>Genome insight into feeding habits of ladybird beetles.</title>
        <authorList>
            <person name="Li H.-S."/>
            <person name="Huang Y.-H."/>
            <person name="Pang H."/>
        </authorList>
    </citation>
    <scope>NUCLEOTIDE SEQUENCE [LARGE SCALE GENOMIC DNA]</scope>
    <source>
        <strain evidence="3">SYSU_2023b</strain>
        <tissue evidence="3">Whole body</tissue>
    </source>
</reference>
<evidence type="ECO:0000313" key="4">
    <source>
        <dbReference type="Proteomes" id="UP001431783"/>
    </source>
</evidence>
<dbReference type="Pfam" id="PF00050">
    <property type="entry name" value="Kazal_1"/>
    <property type="match status" value="1"/>
</dbReference>
<organism evidence="3 4">
    <name type="scientific">Henosepilachna vigintioctopunctata</name>
    <dbReference type="NCBI Taxonomy" id="420089"/>
    <lineage>
        <taxon>Eukaryota</taxon>
        <taxon>Metazoa</taxon>
        <taxon>Ecdysozoa</taxon>
        <taxon>Arthropoda</taxon>
        <taxon>Hexapoda</taxon>
        <taxon>Insecta</taxon>
        <taxon>Pterygota</taxon>
        <taxon>Neoptera</taxon>
        <taxon>Endopterygota</taxon>
        <taxon>Coleoptera</taxon>
        <taxon>Polyphaga</taxon>
        <taxon>Cucujiformia</taxon>
        <taxon>Coccinelloidea</taxon>
        <taxon>Coccinellidae</taxon>
        <taxon>Epilachninae</taxon>
        <taxon>Epilachnini</taxon>
        <taxon>Henosepilachna</taxon>
    </lineage>
</organism>